<evidence type="ECO:0000256" key="1">
    <source>
        <dbReference type="SAM" id="MobiDB-lite"/>
    </source>
</evidence>
<keyword evidence="3" id="KW-1185">Reference proteome</keyword>
<organism evidence="2 3">
    <name type="scientific">Cytobacillus horneckiae</name>
    <dbReference type="NCBI Taxonomy" id="549687"/>
    <lineage>
        <taxon>Bacteria</taxon>
        <taxon>Bacillati</taxon>
        <taxon>Bacillota</taxon>
        <taxon>Bacilli</taxon>
        <taxon>Bacillales</taxon>
        <taxon>Bacillaceae</taxon>
        <taxon>Cytobacillus</taxon>
    </lineage>
</organism>
<gene>
    <name evidence="2" type="ORF">CWS20_00900</name>
</gene>
<dbReference type="Proteomes" id="UP000233343">
    <property type="component" value="Unassembled WGS sequence"/>
</dbReference>
<evidence type="ECO:0000313" key="3">
    <source>
        <dbReference type="Proteomes" id="UP000233343"/>
    </source>
</evidence>
<dbReference type="EMBL" id="PISD01000003">
    <property type="protein sequence ID" value="PKG30885.1"/>
    <property type="molecule type" value="Genomic_DNA"/>
</dbReference>
<comment type="caution">
    <text evidence="2">The sequence shown here is derived from an EMBL/GenBank/DDBJ whole genome shotgun (WGS) entry which is preliminary data.</text>
</comment>
<feature type="region of interest" description="Disordered" evidence="1">
    <location>
        <begin position="1"/>
        <end position="60"/>
    </location>
</feature>
<feature type="compositionally biased region" description="Basic and acidic residues" evidence="1">
    <location>
        <begin position="43"/>
        <end position="60"/>
    </location>
</feature>
<name>A0A2N0ZN04_9BACI</name>
<sequence>MISFPTSNEHMFSPSQQKNIKESQKNKKRKPHPQQVFPPPSLEIEKSSPKRKKEIVLESSRRGQNRYFRGIGIFPFI</sequence>
<feature type="compositionally biased region" description="Polar residues" evidence="1">
    <location>
        <begin position="1"/>
        <end position="18"/>
    </location>
</feature>
<protein>
    <submittedName>
        <fullName evidence="2">Uncharacterized protein</fullName>
    </submittedName>
</protein>
<proteinExistence type="predicted"/>
<accession>A0A2N0ZN04</accession>
<reference evidence="2 3" key="1">
    <citation type="journal article" date="2010" name="Int. J. Syst. Evol. Microbiol.">
        <title>Bacillus horneckiae sp. nov., isolated from a spacecraft-assembly clean room.</title>
        <authorList>
            <person name="Vaishampayan P."/>
            <person name="Probst A."/>
            <person name="Krishnamurthi S."/>
            <person name="Ghosh S."/>
            <person name="Osman S."/>
            <person name="McDowall A."/>
            <person name="Ruckmani A."/>
            <person name="Mayilraj S."/>
            <person name="Venkateswaran K."/>
        </authorList>
    </citation>
    <scope>NUCLEOTIDE SEQUENCE [LARGE SCALE GENOMIC DNA]</scope>
    <source>
        <strain evidence="3">1PO1SC</strain>
    </source>
</reference>
<evidence type="ECO:0000313" key="2">
    <source>
        <dbReference type="EMBL" id="PKG30885.1"/>
    </source>
</evidence>
<dbReference type="AlphaFoldDB" id="A0A2N0ZN04"/>